<dbReference type="OMA" id="NNFGNVW"/>
<dbReference type="InterPro" id="IPR027417">
    <property type="entry name" value="P-loop_NTPase"/>
</dbReference>
<keyword evidence="1" id="KW-0547">Nucleotide-binding</keyword>
<dbReference type="PROSITE" id="PS50893">
    <property type="entry name" value="ABC_TRANSPORTER_2"/>
    <property type="match status" value="1"/>
</dbReference>
<keyword evidence="3" id="KW-0812">Transmembrane</keyword>
<evidence type="ECO:0000256" key="2">
    <source>
        <dbReference type="ARBA" id="ARBA00022840"/>
    </source>
</evidence>
<dbReference type="InterPro" id="IPR017871">
    <property type="entry name" value="ABC_transporter-like_CS"/>
</dbReference>
<dbReference type="EMBL" id="LNIX01000010">
    <property type="protein sequence ID" value="OXA49625.1"/>
    <property type="molecule type" value="Genomic_DNA"/>
</dbReference>
<proteinExistence type="predicted"/>
<dbReference type="SUPFAM" id="SSF52540">
    <property type="entry name" value="P-loop containing nucleoside triphosphate hydrolases"/>
    <property type="match status" value="1"/>
</dbReference>
<evidence type="ECO:0000313" key="6">
    <source>
        <dbReference type="Proteomes" id="UP000198287"/>
    </source>
</evidence>
<keyword evidence="3" id="KW-1133">Transmembrane helix</keyword>
<dbReference type="Gene3D" id="3.40.50.300">
    <property type="entry name" value="P-loop containing nucleotide triphosphate hydrolases"/>
    <property type="match status" value="1"/>
</dbReference>
<dbReference type="PANTHER" id="PTHR43038:SF3">
    <property type="entry name" value="ABC TRANSPORTER G FAMILY MEMBER 20 ISOFORM X1"/>
    <property type="match status" value="1"/>
</dbReference>
<evidence type="ECO:0000256" key="1">
    <source>
        <dbReference type="ARBA" id="ARBA00022741"/>
    </source>
</evidence>
<dbReference type="PROSITE" id="PS00211">
    <property type="entry name" value="ABC_TRANSPORTER_1"/>
    <property type="match status" value="1"/>
</dbReference>
<accession>A0A226DVW8</accession>
<feature type="domain" description="ABC transporter" evidence="4">
    <location>
        <begin position="23"/>
        <end position="257"/>
    </location>
</feature>
<dbReference type="GO" id="GO:0016887">
    <property type="term" value="F:ATP hydrolysis activity"/>
    <property type="evidence" value="ECO:0007669"/>
    <property type="project" value="InterPro"/>
</dbReference>
<feature type="transmembrane region" description="Helical" evidence="3">
    <location>
        <begin position="327"/>
        <end position="348"/>
    </location>
</feature>
<comment type="caution">
    <text evidence="5">The sequence shown here is derived from an EMBL/GenBank/DDBJ whole genome shotgun (WGS) entry which is preliminary data.</text>
</comment>
<keyword evidence="2" id="KW-0067">ATP-binding</keyword>
<dbReference type="SMART" id="SM00382">
    <property type="entry name" value="AAA"/>
    <property type="match status" value="1"/>
</dbReference>
<dbReference type="InterPro" id="IPR003593">
    <property type="entry name" value="AAA+_ATPase"/>
</dbReference>
<keyword evidence="3" id="KW-0472">Membrane</keyword>
<protein>
    <submittedName>
        <fullName evidence="5">ABC transporter G family member 23</fullName>
    </submittedName>
</protein>
<dbReference type="PANTHER" id="PTHR43038">
    <property type="entry name" value="ATP-BINDING CASSETTE, SUB-FAMILY H, MEMBER 1"/>
    <property type="match status" value="1"/>
</dbReference>
<dbReference type="InterPro" id="IPR003439">
    <property type="entry name" value="ABC_transporter-like_ATP-bd"/>
</dbReference>
<sequence>MAINSSQTQNGNNFGKGGFMEAVKIQRASKSYGSGPKVLNNLSMTIEKGTIYSLLGSSGCGKTTLLSCIVGIRNFNSGEILVFGRNPGSRGSGIPGKRVGYMPQDLALYNDFSINESMQYFAVLYNMSGKELKESREFLIQFLDLPEAENRIGSLSGGQKRRVSLALALIHSPELLILDEPSVGVDPLLRENIWNHLVHLVAKNNCTIIVSTHYSEEARSSNKASFIGLMRGGRLIAESSPKELLQKYETTSLEEIVLKLCRNDDMNVQTENCRSRKTSNGGLLKSLKQMSHHAPTSLEDVPYGDTTAFQRIKALITKNYMAMTRNLMLLVFMMFTPALQVFVMCLAIGNDPKPMWMGVVNHEMNYTPCSTTRLKDRGSIEGCDVKKLSCKFLIEIPTDTIYLREYETNELARDAVRSGEIWGFLSFPENFSENVYEWAVGADTIENESLQGSYVNVEMDYSNKQISFYIKKELYDAFERFLKGILINCGFYKELAESPIRVGYTF</sequence>
<gene>
    <name evidence="5" type="ORF">Fcan01_15985</name>
</gene>
<reference evidence="5 6" key="1">
    <citation type="submission" date="2015-12" db="EMBL/GenBank/DDBJ databases">
        <title>The genome of Folsomia candida.</title>
        <authorList>
            <person name="Faddeeva A."/>
            <person name="Derks M.F."/>
            <person name="Anvar Y."/>
            <person name="Smit S."/>
            <person name="Van Straalen N."/>
            <person name="Roelofs D."/>
        </authorList>
    </citation>
    <scope>NUCLEOTIDE SEQUENCE [LARGE SCALE GENOMIC DNA]</scope>
    <source>
        <strain evidence="5 6">VU population</strain>
        <tissue evidence="5">Whole body</tissue>
    </source>
</reference>
<evidence type="ECO:0000313" key="5">
    <source>
        <dbReference type="EMBL" id="OXA49625.1"/>
    </source>
</evidence>
<dbReference type="AlphaFoldDB" id="A0A226DVW8"/>
<dbReference type="CDD" id="cd03230">
    <property type="entry name" value="ABC_DR_subfamily_A"/>
    <property type="match status" value="1"/>
</dbReference>
<evidence type="ECO:0000259" key="4">
    <source>
        <dbReference type="PROSITE" id="PS50893"/>
    </source>
</evidence>
<dbReference type="GO" id="GO:0005524">
    <property type="term" value="F:ATP binding"/>
    <property type="evidence" value="ECO:0007669"/>
    <property type="project" value="UniProtKB-KW"/>
</dbReference>
<dbReference type="Proteomes" id="UP000198287">
    <property type="component" value="Unassembled WGS sequence"/>
</dbReference>
<evidence type="ECO:0000256" key="3">
    <source>
        <dbReference type="SAM" id="Phobius"/>
    </source>
</evidence>
<organism evidence="5 6">
    <name type="scientific">Folsomia candida</name>
    <name type="common">Springtail</name>
    <dbReference type="NCBI Taxonomy" id="158441"/>
    <lineage>
        <taxon>Eukaryota</taxon>
        <taxon>Metazoa</taxon>
        <taxon>Ecdysozoa</taxon>
        <taxon>Arthropoda</taxon>
        <taxon>Hexapoda</taxon>
        <taxon>Collembola</taxon>
        <taxon>Entomobryomorpha</taxon>
        <taxon>Isotomoidea</taxon>
        <taxon>Isotomidae</taxon>
        <taxon>Proisotominae</taxon>
        <taxon>Folsomia</taxon>
    </lineage>
</organism>
<dbReference type="OrthoDB" id="10255969at2759"/>
<keyword evidence="6" id="KW-1185">Reference proteome</keyword>
<name>A0A226DVW8_FOLCA</name>
<dbReference type="Pfam" id="PF00005">
    <property type="entry name" value="ABC_tran"/>
    <property type="match status" value="1"/>
</dbReference>